<evidence type="ECO:0000313" key="5">
    <source>
        <dbReference type="Proteomes" id="UP000327013"/>
    </source>
</evidence>
<keyword evidence="2" id="KW-1133">Transmembrane helix</keyword>
<evidence type="ECO:0008006" key="6">
    <source>
        <dbReference type="Google" id="ProtNLM"/>
    </source>
</evidence>
<feature type="transmembrane region" description="Helical" evidence="2">
    <location>
        <begin position="85"/>
        <end position="104"/>
    </location>
</feature>
<proteinExistence type="predicted"/>
<sequence>MARQVLVLLLVVFAIAGLALVSSAPASSPTSTPATGPSSDDIGNSDGPSEDVAEAAPVGGPVPAGVFPPSADQASSPVPAGGATSLKAVGVVGALVAVAVAAFFSF</sequence>
<dbReference type="EMBL" id="CM017323">
    <property type="protein sequence ID" value="KAE8023587.1"/>
    <property type="molecule type" value="Genomic_DNA"/>
</dbReference>
<accession>A0A5N6R1C3</accession>
<keyword evidence="2" id="KW-0472">Membrane</keyword>
<feature type="compositionally biased region" description="Low complexity" evidence="1">
    <location>
        <begin position="54"/>
        <end position="71"/>
    </location>
</feature>
<evidence type="ECO:0000256" key="3">
    <source>
        <dbReference type="SAM" id="SignalP"/>
    </source>
</evidence>
<protein>
    <recommendedName>
        <fullName evidence="6">Anther-specific protein BCP1</fullName>
    </recommendedName>
</protein>
<feature type="chain" id="PRO_5024461383" description="Anther-specific protein BCP1" evidence="3">
    <location>
        <begin position="24"/>
        <end position="106"/>
    </location>
</feature>
<evidence type="ECO:0000256" key="1">
    <source>
        <dbReference type="SAM" id="MobiDB-lite"/>
    </source>
</evidence>
<feature type="region of interest" description="Disordered" evidence="1">
    <location>
        <begin position="23"/>
        <end position="80"/>
    </location>
</feature>
<feature type="signal peptide" evidence="3">
    <location>
        <begin position="1"/>
        <end position="23"/>
    </location>
</feature>
<keyword evidence="5" id="KW-1185">Reference proteome</keyword>
<keyword evidence="2" id="KW-0812">Transmembrane</keyword>
<feature type="compositionally biased region" description="Low complexity" evidence="1">
    <location>
        <begin position="23"/>
        <end position="39"/>
    </location>
</feature>
<keyword evidence="3" id="KW-0732">Signal</keyword>
<gene>
    <name evidence="4" type="ORF">FH972_009264</name>
</gene>
<organism evidence="4 5">
    <name type="scientific">Carpinus fangiana</name>
    <dbReference type="NCBI Taxonomy" id="176857"/>
    <lineage>
        <taxon>Eukaryota</taxon>
        <taxon>Viridiplantae</taxon>
        <taxon>Streptophyta</taxon>
        <taxon>Embryophyta</taxon>
        <taxon>Tracheophyta</taxon>
        <taxon>Spermatophyta</taxon>
        <taxon>Magnoliopsida</taxon>
        <taxon>eudicotyledons</taxon>
        <taxon>Gunneridae</taxon>
        <taxon>Pentapetalae</taxon>
        <taxon>rosids</taxon>
        <taxon>fabids</taxon>
        <taxon>Fagales</taxon>
        <taxon>Betulaceae</taxon>
        <taxon>Carpinus</taxon>
    </lineage>
</organism>
<evidence type="ECO:0000256" key="2">
    <source>
        <dbReference type="SAM" id="Phobius"/>
    </source>
</evidence>
<reference evidence="4 5" key="1">
    <citation type="submission" date="2019-06" db="EMBL/GenBank/DDBJ databases">
        <title>A chromosomal-level reference genome of Carpinus fangiana (Coryloideae, Betulaceae).</title>
        <authorList>
            <person name="Yang X."/>
            <person name="Wang Z."/>
            <person name="Zhang L."/>
            <person name="Hao G."/>
            <person name="Liu J."/>
            <person name="Yang Y."/>
        </authorList>
    </citation>
    <scope>NUCLEOTIDE SEQUENCE [LARGE SCALE GENOMIC DNA]</scope>
    <source>
        <strain evidence="4">Cfa_2016G</strain>
        <tissue evidence="4">Leaf</tissue>
    </source>
</reference>
<name>A0A5N6R1C3_9ROSI</name>
<dbReference type="AlphaFoldDB" id="A0A5N6R1C3"/>
<evidence type="ECO:0000313" key="4">
    <source>
        <dbReference type="EMBL" id="KAE8023587.1"/>
    </source>
</evidence>
<dbReference type="Proteomes" id="UP000327013">
    <property type="component" value="Chromosome 3"/>
</dbReference>